<evidence type="ECO:0000313" key="2">
    <source>
        <dbReference type="EMBL" id="GAF81695.1"/>
    </source>
</evidence>
<name>X0TZV1_9ZZZZ</name>
<feature type="region of interest" description="Disordered" evidence="1">
    <location>
        <begin position="20"/>
        <end position="45"/>
    </location>
</feature>
<sequence length="45" mass="4860">GTRMQIRCNKYLPPLVILTRRPGPAPVRENADQSVVDGKESAPAG</sequence>
<proteinExistence type="predicted"/>
<dbReference type="AlphaFoldDB" id="X0TZV1"/>
<dbReference type="EMBL" id="BARS01009938">
    <property type="protein sequence ID" value="GAF81695.1"/>
    <property type="molecule type" value="Genomic_DNA"/>
</dbReference>
<reference evidence="2" key="1">
    <citation type="journal article" date="2014" name="Front. Microbiol.">
        <title>High frequency of phylogenetically diverse reductive dehalogenase-homologous genes in deep subseafloor sedimentary metagenomes.</title>
        <authorList>
            <person name="Kawai M."/>
            <person name="Futagami T."/>
            <person name="Toyoda A."/>
            <person name="Takaki Y."/>
            <person name="Nishi S."/>
            <person name="Hori S."/>
            <person name="Arai W."/>
            <person name="Tsubouchi T."/>
            <person name="Morono Y."/>
            <person name="Uchiyama I."/>
            <person name="Ito T."/>
            <person name="Fujiyama A."/>
            <person name="Inagaki F."/>
            <person name="Takami H."/>
        </authorList>
    </citation>
    <scope>NUCLEOTIDE SEQUENCE</scope>
    <source>
        <strain evidence="2">Expedition CK06-06</strain>
    </source>
</reference>
<accession>X0TZV1</accession>
<comment type="caution">
    <text evidence="2">The sequence shown here is derived from an EMBL/GenBank/DDBJ whole genome shotgun (WGS) entry which is preliminary data.</text>
</comment>
<organism evidence="2">
    <name type="scientific">marine sediment metagenome</name>
    <dbReference type="NCBI Taxonomy" id="412755"/>
    <lineage>
        <taxon>unclassified sequences</taxon>
        <taxon>metagenomes</taxon>
        <taxon>ecological metagenomes</taxon>
    </lineage>
</organism>
<protein>
    <submittedName>
        <fullName evidence="2">Uncharacterized protein</fullName>
    </submittedName>
</protein>
<gene>
    <name evidence="2" type="ORF">S01H1_18569</name>
</gene>
<feature type="non-terminal residue" evidence="2">
    <location>
        <position position="1"/>
    </location>
</feature>
<evidence type="ECO:0000256" key="1">
    <source>
        <dbReference type="SAM" id="MobiDB-lite"/>
    </source>
</evidence>